<dbReference type="Pfam" id="PF04471">
    <property type="entry name" value="Mrr_cat"/>
    <property type="match status" value="1"/>
</dbReference>
<protein>
    <recommendedName>
        <fullName evidence="1">Restriction endonuclease type IV Mrr domain-containing protein</fullName>
    </recommendedName>
</protein>
<dbReference type="RefSeq" id="WP_157776473.1">
    <property type="nucleotide sequence ID" value="NZ_AP018113.1"/>
</dbReference>
<dbReference type="GO" id="GO:0003677">
    <property type="term" value="F:DNA binding"/>
    <property type="evidence" value="ECO:0007669"/>
    <property type="project" value="InterPro"/>
</dbReference>
<dbReference type="InterPro" id="IPR007560">
    <property type="entry name" value="Restrct_endonuc_IV_Mrr"/>
</dbReference>
<sequence>MVLSFDIPYNKNPNFNSGLNVAILDFNEIPPAQGESRDLEAFEKFAKDFFVRLYGAEIEKTVARGPDGGADLVIDVNGEKWLISCKHYPSGSPIPPGKEEDPAGRLEQWGCKKFVGFYNPGPSTGLEQKIRQTREKKPSHVFEIMDNEDIERELIATASSEGWLLAMRWFPKSFAQIASSLVMPLRVYSKQSVVRSPGQAFVPGMHVKGLFREGDEAASAEVVDTLTEHANETATMRAFSGIFHARVLDFARLIPHAFVKPVYLDDKQLTPRSVFPSWDLDLIRELVSANNRVGLVNLCRVWSLWGMNLARTAYTYGLLLLQNEQHPVVQALSNESSILSLRAVLSALPQAQNSGMSHHLDGLTFSHMATDCFTIERGFFAALLCFCPGGLSSHIKRTTGIVELAYRYGELNALEASAKALAETFSPGNQLYVQEKSKTFIDLLVSLEFIQSDALDELARRNSSLRCLSAPLVEAWSPNGNPPPYLGKAMGF</sequence>
<dbReference type="EMBL" id="AP018113">
    <property type="protein sequence ID" value="BAX63998.1"/>
    <property type="molecule type" value="Genomic_DNA"/>
</dbReference>
<evidence type="ECO:0000313" key="2">
    <source>
        <dbReference type="EMBL" id="BAX63998.1"/>
    </source>
</evidence>
<evidence type="ECO:0000313" key="3">
    <source>
        <dbReference type="Proteomes" id="UP000218432"/>
    </source>
</evidence>
<proteinExistence type="predicted"/>
<dbReference type="InterPro" id="IPR011335">
    <property type="entry name" value="Restrct_endonuc-II-like"/>
</dbReference>
<name>A0A1Y1BZS7_9BURK</name>
<dbReference type="GO" id="GO:0004519">
    <property type="term" value="F:endonuclease activity"/>
    <property type="evidence" value="ECO:0007669"/>
    <property type="project" value="InterPro"/>
</dbReference>
<accession>A0A1Y1BZS7</accession>
<dbReference type="Proteomes" id="UP000218432">
    <property type="component" value="Chromosome 3"/>
</dbReference>
<dbReference type="AlphaFoldDB" id="A0A1Y1BZS7"/>
<reference evidence="2 3" key="1">
    <citation type="journal article" date="2017" name="Genome Announc.">
        <title>Complete Genome Sequence of Burkholderia stabilis FERMP-21014.</title>
        <authorList>
            <person name="Konishi K."/>
            <person name="Kumagai T."/>
            <person name="Sakasegawa S."/>
            <person name="Tamura T."/>
        </authorList>
    </citation>
    <scope>NUCLEOTIDE SEQUENCE [LARGE SCALE GENOMIC DNA]</scope>
    <source>
        <strain evidence="2 3">FERMP-21014</strain>
    </source>
</reference>
<gene>
    <name evidence="2" type="ORF">BSFP_068710</name>
</gene>
<organism evidence="2 3">
    <name type="scientific">Burkholderia stabilis</name>
    <dbReference type="NCBI Taxonomy" id="95485"/>
    <lineage>
        <taxon>Bacteria</taxon>
        <taxon>Pseudomonadati</taxon>
        <taxon>Pseudomonadota</taxon>
        <taxon>Betaproteobacteria</taxon>
        <taxon>Burkholderiales</taxon>
        <taxon>Burkholderiaceae</taxon>
        <taxon>Burkholderia</taxon>
        <taxon>Burkholderia cepacia complex</taxon>
    </lineage>
</organism>
<dbReference type="SUPFAM" id="SSF52980">
    <property type="entry name" value="Restriction endonuclease-like"/>
    <property type="match status" value="1"/>
</dbReference>
<dbReference type="GO" id="GO:0009307">
    <property type="term" value="P:DNA restriction-modification system"/>
    <property type="evidence" value="ECO:0007669"/>
    <property type="project" value="InterPro"/>
</dbReference>
<evidence type="ECO:0000259" key="1">
    <source>
        <dbReference type="Pfam" id="PF04471"/>
    </source>
</evidence>
<feature type="domain" description="Restriction endonuclease type IV Mrr" evidence="1">
    <location>
        <begin position="39"/>
        <end position="90"/>
    </location>
</feature>